<dbReference type="GO" id="GO:0005975">
    <property type="term" value="P:carbohydrate metabolic process"/>
    <property type="evidence" value="ECO:0007669"/>
    <property type="project" value="InterPro"/>
</dbReference>
<feature type="domain" description="Alpha galactosidase C-terminal" evidence="9">
    <location>
        <begin position="58"/>
        <end position="126"/>
    </location>
</feature>
<evidence type="ECO:0000313" key="11">
    <source>
        <dbReference type="Proteomes" id="UP001386955"/>
    </source>
</evidence>
<keyword evidence="7 8" id="KW-0326">Glycosidase</keyword>
<keyword evidence="6 8" id="KW-1015">Disulfide bond</keyword>
<dbReference type="InterPro" id="IPR041233">
    <property type="entry name" value="Melibiase_C"/>
</dbReference>
<protein>
    <recommendedName>
        <fullName evidence="3 8">Alpha-galactosidase</fullName>
        <ecNumber evidence="3 8">3.2.1.22</ecNumber>
    </recommendedName>
    <alternativeName>
        <fullName evidence="8">Melibiase</fullName>
    </alternativeName>
</protein>
<sequence length="129" mass="14415">MTSRADQNDKWASYAGPGGWNDLDMLEVGNGGMTTEEYRAHFIIWSLAKTSLEFKERRSLSNKKVAVILWNTSSSKENITASWSDIGLKPETSVDARDLWKHSTQSSVSGQISDELDSHACKMYVLTPN</sequence>
<keyword evidence="11" id="KW-1185">Reference proteome</keyword>
<accession>A0AAN9T291</accession>
<dbReference type="InterPro" id="IPR017853">
    <property type="entry name" value="GH"/>
</dbReference>
<dbReference type="PANTHER" id="PTHR11452:SF33">
    <property type="entry name" value="ALPHA-GALACTOSIDASE 2"/>
    <property type="match status" value="1"/>
</dbReference>
<evidence type="ECO:0000256" key="5">
    <source>
        <dbReference type="ARBA" id="ARBA00022801"/>
    </source>
</evidence>
<dbReference type="SUPFAM" id="SSF51011">
    <property type="entry name" value="Glycosyl hydrolase domain"/>
    <property type="match status" value="1"/>
</dbReference>
<dbReference type="Pfam" id="PF17801">
    <property type="entry name" value="Melibiase_C"/>
    <property type="match status" value="1"/>
</dbReference>
<dbReference type="PANTHER" id="PTHR11452">
    <property type="entry name" value="ALPHA-GALACTOSIDASE/ALPHA-N-ACETYLGALACTOSAMINIDASE"/>
    <property type="match status" value="1"/>
</dbReference>
<reference evidence="10 11" key="1">
    <citation type="submission" date="2024-01" db="EMBL/GenBank/DDBJ databases">
        <title>The genomes of 5 underutilized Papilionoideae crops provide insights into root nodulation and disease resistanc.</title>
        <authorList>
            <person name="Jiang F."/>
        </authorList>
    </citation>
    <scope>NUCLEOTIDE SEQUENCE [LARGE SCALE GENOMIC DNA]</scope>
    <source>
        <strain evidence="10">DUOXIRENSHENG_FW03</strain>
        <tissue evidence="10">Leaves</tissue>
    </source>
</reference>
<comment type="caution">
    <text evidence="10">The sequence shown here is derived from an EMBL/GenBank/DDBJ whole genome shotgun (WGS) entry which is preliminary data.</text>
</comment>
<evidence type="ECO:0000256" key="6">
    <source>
        <dbReference type="ARBA" id="ARBA00023157"/>
    </source>
</evidence>
<evidence type="ECO:0000256" key="1">
    <source>
        <dbReference type="ARBA" id="ARBA00001255"/>
    </source>
</evidence>
<dbReference type="GO" id="GO:0009505">
    <property type="term" value="C:plant-type cell wall"/>
    <property type="evidence" value="ECO:0007669"/>
    <property type="project" value="TreeGrafter"/>
</dbReference>
<dbReference type="GO" id="GO:0004557">
    <property type="term" value="F:alpha-galactosidase activity"/>
    <property type="evidence" value="ECO:0007669"/>
    <property type="project" value="UniProtKB-EC"/>
</dbReference>
<keyword evidence="4" id="KW-0732">Signal</keyword>
<name>A0AAN9T291_PSOTE</name>
<evidence type="ECO:0000256" key="7">
    <source>
        <dbReference type="ARBA" id="ARBA00023295"/>
    </source>
</evidence>
<organism evidence="10 11">
    <name type="scientific">Psophocarpus tetragonolobus</name>
    <name type="common">Winged bean</name>
    <name type="synonym">Dolichos tetragonolobus</name>
    <dbReference type="NCBI Taxonomy" id="3891"/>
    <lineage>
        <taxon>Eukaryota</taxon>
        <taxon>Viridiplantae</taxon>
        <taxon>Streptophyta</taxon>
        <taxon>Embryophyta</taxon>
        <taxon>Tracheophyta</taxon>
        <taxon>Spermatophyta</taxon>
        <taxon>Magnoliopsida</taxon>
        <taxon>eudicotyledons</taxon>
        <taxon>Gunneridae</taxon>
        <taxon>Pentapetalae</taxon>
        <taxon>rosids</taxon>
        <taxon>fabids</taxon>
        <taxon>Fabales</taxon>
        <taxon>Fabaceae</taxon>
        <taxon>Papilionoideae</taxon>
        <taxon>50 kb inversion clade</taxon>
        <taxon>NPAAA clade</taxon>
        <taxon>indigoferoid/millettioid clade</taxon>
        <taxon>Phaseoleae</taxon>
        <taxon>Psophocarpus</taxon>
    </lineage>
</organism>
<dbReference type="InterPro" id="IPR002241">
    <property type="entry name" value="Glyco_hydro_27"/>
</dbReference>
<proteinExistence type="inferred from homology"/>
<comment type="catalytic activity">
    <reaction evidence="1 8">
        <text>Hydrolysis of terminal, non-reducing alpha-D-galactose residues in alpha-D-galactosides, including galactose oligosaccharides, galactomannans and galactolipids.</text>
        <dbReference type="EC" id="3.2.1.22"/>
    </reaction>
</comment>
<evidence type="ECO:0000256" key="8">
    <source>
        <dbReference type="RuleBase" id="RU361168"/>
    </source>
</evidence>
<dbReference type="SUPFAM" id="SSF51445">
    <property type="entry name" value="(Trans)glycosidases"/>
    <property type="match status" value="1"/>
</dbReference>
<evidence type="ECO:0000313" key="10">
    <source>
        <dbReference type="EMBL" id="KAK7413001.1"/>
    </source>
</evidence>
<evidence type="ECO:0000256" key="2">
    <source>
        <dbReference type="ARBA" id="ARBA00009743"/>
    </source>
</evidence>
<gene>
    <name evidence="10" type="ORF">VNO78_04810</name>
</gene>
<dbReference type="FunFam" id="2.60.40.1180:FF:000008">
    <property type="entry name" value="Alpha-galactosidase"/>
    <property type="match status" value="1"/>
</dbReference>
<dbReference type="AlphaFoldDB" id="A0AAN9T291"/>
<dbReference type="InterPro" id="IPR013780">
    <property type="entry name" value="Glyco_hydro_b"/>
</dbReference>
<dbReference type="EMBL" id="JAYMYS010000001">
    <property type="protein sequence ID" value="KAK7413001.1"/>
    <property type="molecule type" value="Genomic_DNA"/>
</dbReference>
<dbReference type="EC" id="3.2.1.22" evidence="3 8"/>
<dbReference type="Gene3D" id="2.60.40.1180">
    <property type="entry name" value="Golgi alpha-mannosidase II"/>
    <property type="match status" value="1"/>
</dbReference>
<comment type="similarity">
    <text evidence="2 8">Belongs to the glycosyl hydrolase 27 family.</text>
</comment>
<dbReference type="PRINTS" id="PR00740">
    <property type="entry name" value="GLHYDRLASE27"/>
</dbReference>
<dbReference type="Proteomes" id="UP001386955">
    <property type="component" value="Unassembled WGS sequence"/>
</dbReference>
<keyword evidence="5 8" id="KW-0378">Hydrolase</keyword>
<evidence type="ECO:0000259" key="9">
    <source>
        <dbReference type="Pfam" id="PF17801"/>
    </source>
</evidence>
<evidence type="ECO:0000256" key="4">
    <source>
        <dbReference type="ARBA" id="ARBA00022729"/>
    </source>
</evidence>
<evidence type="ECO:0000256" key="3">
    <source>
        <dbReference type="ARBA" id="ARBA00012755"/>
    </source>
</evidence>